<proteinExistence type="predicted"/>
<keyword evidence="2" id="KW-0238">DNA-binding</keyword>
<reference evidence="5 6" key="1">
    <citation type="submission" date="2020-12" db="EMBL/GenBank/DDBJ databases">
        <title>Novel Thalassolituus-related marine hydrocarbonoclastic bacteria mediated algae-derived hydrocarbons mineralization in twilight zone of the northern South China Sea.</title>
        <authorList>
            <person name="Dong C."/>
        </authorList>
    </citation>
    <scope>NUCLEOTIDE SEQUENCE [LARGE SCALE GENOMIC DNA]</scope>
    <source>
        <strain evidence="5 6">IMCC1826</strain>
    </source>
</reference>
<dbReference type="Pfam" id="PF12833">
    <property type="entry name" value="HTH_18"/>
    <property type="match status" value="1"/>
</dbReference>
<dbReference type="Pfam" id="PF12625">
    <property type="entry name" value="Arabinose_bd"/>
    <property type="match status" value="1"/>
</dbReference>
<dbReference type="Proteomes" id="UP000714380">
    <property type="component" value="Unassembled WGS sequence"/>
</dbReference>
<dbReference type="RefSeq" id="WP_225674903.1">
    <property type="nucleotide sequence ID" value="NZ_JAEDAH010000058.1"/>
</dbReference>
<dbReference type="PANTHER" id="PTHR47894">
    <property type="entry name" value="HTH-TYPE TRANSCRIPTIONAL REGULATOR GADX"/>
    <property type="match status" value="1"/>
</dbReference>
<feature type="domain" description="HTH araC/xylS-type" evidence="4">
    <location>
        <begin position="191"/>
        <end position="288"/>
    </location>
</feature>
<evidence type="ECO:0000256" key="2">
    <source>
        <dbReference type="ARBA" id="ARBA00023125"/>
    </source>
</evidence>
<accession>A0ABS7ZSS9</accession>
<dbReference type="InterPro" id="IPR032687">
    <property type="entry name" value="AraC-type_N"/>
</dbReference>
<sequence>MIPLRRVHHFPFKRIQPRNVSRTFGLSSYGAFAMMLMSCSSVYEAMTLGIRYQQLGYLFSELKLTLHSDTAELRLIPYHLPQALHRFVMDRDIAGTYHFLNTMQTMLGQQMRPLRIHMPYPEPPAAQAQAYRDAFGCEVIFAAQEASFVLPLAVLRIPFPAGNSTALALYQQQCDEQLTQRRQQDNGSLGDKVQRYLAMFSQQYPGVAESAAIFGLSERQLRRKLKEEGSGFQAILDHVRSQRACALLHRSDTSIEQIAVQLGYSEAAAFIHAFRKWHGCTPAAYRREQRQSESSGQS</sequence>
<organism evidence="5 6">
    <name type="scientific">Thalassolituus marinus</name>
    <dbReference type="NCBI Taxonomy" id="671053"/>
    <lineage>
        <taxon>Bacteria</taxon>
        <taxon>Pseudomonadati</taxon>
        <taxon>Pseudomonadota</taxon>
        <taxon>Gammaproteobacteria</taxon>
        <taxon>Oceanospirillales</taxon>
        <taxon>Oceanospirillaceae</taxon>
        <taxon>Thalassolituus</taxon>
    </lineage>
</organism>
<comment type="caution">
    <text evidence="5">The sequence shown here is derived from an EMBL/GenBank/DDBJ whole genome shotgun (WGS) entry which is preliminary data.</text>
</comment>
<dbReference type="InterPro" id="IPR009057">
    <property type="entry name" value="Homeodomain-like_sf"/>
</dbReference>
<dbReference type="EMBL" id="JAEDAH010000058">
    <property type="protein sequence ID" value="MCA6064178.1"/>
    <property type="molecule type" value="Genomic_DNA"/>
</dbReference>
<dbReference type="SUPFAM" id="SSF46689">
    <property type="entry name" value="Homeodomain-like"/>
    <property type="match status" value="1"/>
</dbReference>
<protein>
    <submittedName>
        <fullName evidence="5">AraC family transcriptional regulator ligand-binding domain-containing protein</fullName>
    </submittedName>
</protein>
<dbReference type="PROSITE" id="PS01124">
    <property type="entry name" value="HTH_ARAC_FAMILY_2"/>
    <property type="match status" value="1"/>
</dbReference>
<dbReference type="InterPro" id="IPR018060">
    <property type="entry name" value="HTH_AraC"/>
</dbReference>
<name>A0ABS7ZSS9_9GAMM</name>
<dbReference type="PRINTS" id="PR00032">
    <property type="entry name" value="HTHARAC"/>
</dbReference>
<evidence type="ECO:0000256" key="1">
    <source>
        <dbReference type="ARBA" id="ARBA00023015"/>
    </source>
</evidence>
<dbReference type="PANTHER" id="PTHR47894:SF1">
    <property type="entry name" value="HTH-TYPE TRANSCRIPTIONAL REGULATOR VQSM"/>
    <property type="match status" value="1"/>
</dbReference>
<gene>
    <name evidence="5" type="ORF">I9W95_11230</name>
</gene>
<keyword evidence="3" id="KW-0804">Transcription</keyword>
<keyword evidence="6" id="KW-1185">Reference proteome</keyword>
<dbReference type="SMART" id="SM00342">
    <property type="entry name" value="HTH_ARAC"/>
    <property type="match status" value="1"/>
</dbReference>
<dbReference type="Gene3D" id="1.10.10.60">
    <property type="entry name" value="Homeodomain-like"/>
    <property type="match status" value="1"/>
</dbReference>
<evidence type="ECO:0000256" key="3">
    <source>
        <dbReference type="ARBA" id="ARBA00023163"/>
    </source>
</evidence>
<keyword evidence="1" id="KW-0805">Transcription regulation</keyword>
<dbReference type="InterPro" id="IPR020449">
    <property type="entry name" value="Tscrpt_reg_AraC-type_HTH"/>
</dbReference>
<evidence type="ECO:0000313" key="6">
    <source>
        <dbReference type="Proteomes" id="UP000714380"/>
    </source>
</evidence>
<evidence type="ECO:0000313" key="5">
    <source>
        <dbReference type="EMBL" id="MCA6064178.1"/>
    </source>
</evidence>
<evidence type="ECO:0000259" key="4">
    <source>
        <dbReference type="PROSITE" id="PS01124"/>
    </source>
</evidence>